<feature type="domain" description="DUF6598" evidence="1">
    <location>
        <begin position="3"/>
        <end position="80"/>
    </location>
</feature>
<dbReference type="InterPro" id="IPR046533">
    <property type="entry name" value="DUF6598"/>
</dbReference>
<reference evidence="3" key="1">
    <citation type="journal article" date="2019" name="Nat. Commun.">
        <title>The genome of broomcorn millet.</title>
        <authorList>
            <person name="Zou C."/>
            <person name="Miki D."/>
            <person name="Li D."/>
            <person name="Tang Q."/>
            <person name="Xiao L."/>
            <person name="Rajput S."/>
            <person name="Deng P."/>
            <person name="Jia W."/>
            <person name="Huang R."/>
            <person name="Zhang M."/>
            <person name="Sun Y."/>
            <person name="Hu J."/>
            <person name="Fu X."/>
            <person name="Schnable P.S."/>
            <person name="Li F."/>
            <person name="Zhang H."/>
            <person name="Feng B."/>
            <person name="Zhu X."/>
            <person name="Liu R."/>
            <person name="Schnable J.C."/>
            <person name="Zhu J.-K."/>
            <person name="Zhang H."/>
        </authorList>
    </citation>
    <scope>NUCLEOTIDE SEQUENCE [LARGE SCALE GENOMIC DNA]</scope>
</reference>
<dbReference type="EMBL" id="PQIB02000009">
    <property type="protein sequence ID" value="RLN00287.1"/>
    <property type="molecule type" value="Genomic_DNA"/>
</dbReference>
<proteinExistence type="predicted"/>
<organism evidence="2 3">
    <name type="scientific">Panicum miliaceum</name>
    <name type="common">Proso millet</name>
    <name type="synonym">Broomcorn millet</name>
    <dbReference type="NCBI Taxonomy" id="4540"/>
    <lineage>
        <taxon>Eukaryota</taxon>
        <taxon>Viridiplantae</taxon>
        <taxon>Streptophyta</taxon>
        <taxon>Embryophyta</taxon>
        <taxon>Tracheophyta</taxon>
        <taxon>Spermatophyta</taxon>
        <taxon>Magnoliopsida</taxon>
        <taxon>Liliopsida</taxon>
        <taxon>Poales</taxon>
        <taxon>Poaceae</taxon>
        <taxon>PACMAD clade</taxon>
        <taxon>Panicoideae</taxon>
        <taxon>Panicodae</taxon>
        <taxon>Paniceae</taxon>
        <taxon>Panicinae</taxon>
        <taxon>Panicum</taxon>
        <taxon>Panicum sect. Panicum</taxon>
    </lineage>
</organism>
<dbReference type="Pfam" id="PF20241">
    <property type="entry name" value="DUF6598"/>
    <property type="match status" value="1"/>
</dbReference>
<keyword evidence="3" id="KW-1185">Reference proteome</keyword>
<evidence type="ECO:0000313" key="2">
    <source>
        <dbReference type="EMBL" id="RLN00287.1"/>
    </source>
</evidence>
<dbReference type="PANTHER" id="PTHR33065">
    <property type="entry name" value="OS07G0486400 PROTEIN"/>
    <property type="match status" value="1"/>
</dbReference>
<gene>
    <name evidence="2" type="ORF">C2845_PM06G33520</name>
</gene>
<dbReference type="AlphaFoldDB" id="A0A3L6RBT5"/>
<accession>A0A3L6RBT5</accession>
<evidence type="ECO:0000313" key="3">
    <source>
        <dbReference type="Proteomes" id="UP000275267"/>
    </source>
</evidence>
<sequence length="161" mass="17458">MQARVMFEYDVRIKGGAEEYRDLPLVDGVAVFSEPTCIDEPAAWRIGGDRGGAVDVSWARLTRAVEATVDVRIQELAPQQHGNGGGVDLSVSGFVPDITEGEAIKLSAPWIGFWLPVPDGDGSFYDVGKFAFRSTAHGSVSDCRRFGFGTVEVKVTWSALY</sequence>
<dbReference type="Proteomes" id="UP000275267">
    <property type="component" value="Unassembled WGS sequence"/>
</dbReference>
<dbReference type="PANTHER" id="PTHR33065:SF88">
    <property type="entry name" value="OS11G0104220 PROTEIN"/>
    <property type="match status" value="1"/>
</dbReference>
<evidence type="ECO:0000259" key="1">
    <source>
        <dbReference type="Pfam" id="PF20241"/>
    </source>
</evidence>
<comment type="caution">
    <text evidence="2">The sequence shown here is derived from an EMBL/GenBank/DDBJ whole genome shotgun (WGS) entry which is preliminary data.</text>
</comment>
<protein>
    <recommendedName>
        <fullName evidence="1">DUF6598 domain-containing protein</fullName>
    </recommendedName>
</protein>
<name>A0A3L6RBT5_PANMI</name>